<sequence>MGRKIRTREGFIVDSGSGEVIDDKPLESSGDVFWSHELCADEERVEEIINSIVPGLVEVLKAYLRKKLCDASYTEVNEVLTTLWSGEASTIFRKALSKRYRSTPSIHESKAFDLAGLAGLAVYRCLKRAGHSDELVLEVLAEVSRGVLRSELHNTVNELLKEFRNCRRKALVRWISRPLRESIDVEHASKALGVEVRTLGKLSYITAKVLGLGVQITSNKVDISSKADEPSKVVEVLEFLSRRLGVELSKPLPVVATIIIKLPFKANLNSLATYERGEHQGTRVKIERGNYTALVYPTTVNIYARLGGILDKIESVVADFLPTLCTHIEKELDCSIA</sequence>
<accession>A0A7J3Z8R3</accession>
<evidence type="ECO:0000313" key="1">
    <source>
        <dbReference type="EMBL" id="HHQ51091.1"/>
    </source>
</evidence>
<proteinExistence type="predicted"/>
<protein>
    <submittedName>
        <fullName evidence="1">Uncharacterized protein</fullName>
    </submittedName>
</protein>
<reference evidence="1" key="1">
    <citation type="journal article" date="2020" name="mSystems">
        <title>Genome- and Community-Level Interaction Insights into Carbon Utilization and Element Cycling Functions of Hydrothermarchaeota in Hydrothermal Sediment.</title>
        <authorList>
            <person name="Zhou Z."/>
            <person name="Liu Y."/>
            <person name="Xu W."/>
            <person name="Pan J."/>
            <person name="Luo Z.H."/>
            <person name="Li M."/>
        </authorList>
    </citation>
    <scope>NUCLEOTIDE SEQUENCE [LARGE SCALE GENOMIC DNA]</scope>
    <source>
        <strain evidence="1">SpSt-1105</strain>
    </source>
</reference>
<dbReference type="AlphaFoldDB" id="A0A7J3Z8R3"/>
<dbReference type="EMBL" id="DRYQ01000101">
    <property type="protein sequence ID" value="HHQ51091.1"/>
    <property type="molecule type" value="Genomic_DNA"/>
</dbReference>
<name>A0A7J3Z8R3_9CREN</name>
<organism evidence="1">
    <name type="scientific">Ignisphaera aggregans</name>
    <dbReference type="NCBI Taxonomy" id="334771"/>
    <lineage>
        <taxon>Archaea</taxon>
        <taxon>Thermoproteota</taxon>
        <taxon>Thermoprotei</taxon>
        <taxon>Desulfurococcales</taxon>
        <taxon>Desulfurococcaceae</taxon>
        <taxon>Ignisphaera</taxon>
    </lineage>
</organism>
<gene>
    <name evidence="1" type="ORF">ENM66_07065</name>
</gene>
<comment type="caution">
    <text evidence="1">The sequence shown here is derived from an EMBL/GenBank/DDBJ whole genome shotgun (WGS) entry which is preliminary data.</text>
</comment>